<dbReference type="GO" id="GO:0005524">
    <property type="term" value="F:ATP binding"/>
    <property type="evidence" value="ECO:0007669"/>
    <property type="project" value="InterPro"/>
</dbReference>
<dbReference type="InterPro" id="IPR025158">
    <property type="entry name" value="Mg_chelat-rel_C"/>
</dbReference>
<dbReference type="InterPro" id="IPR000523">
    <property type="entry name" value="Mg_chelatse_chII-like_cat_dom"/>
</dbReference>
<dbReference type="InterPro" id="IPR014721">
    <property type="entry name" value="Ribsml_uS5_D2-typ_fold_subgr"/>
</dbReference>
<dbReference type="NCBIfam" id="TIGR00368">
    <property type="entry name" value="YifB family Mg chelatase-like AAA ATPase"/>
    <property type="match status" value="1"/>
</dbReference>
<dbReference type="Gene3D" id="3.40.50.300">
    <property type="entry name" value="P-loop containing nucleotide triphosphate hydrolases"/>
    <property type="match status" value="1"/>
</dbReference>
<evidence type="ECO:0000259" key="2">
    <source>
        <dbReference type="SMART" id="SM00382"/>
    </source>
</evidence>
<comment type="similarity">
    <text evidence="1">Belongs to the Mg-chelatase subunits D/I family. ComM subfamily.</text>
</comment>
<dbReference type="SUPFAM" id="SSF52540">
    <property type="entry name" value="P-loop containing nucleoside triphosphate hydrolases"/>
    <property type="match status" value="1"/>
</dbReference>
<name>A0A1M6LXE5_9FIRM</name>
<gene>
    <name evidence="3" type="ORF">SAMN02745219_03265</name>
</gene>
<evidence type="ECO:0000313" key="4">
    <source>
        <dbReference type="Proteomes" id="UP000184529"/>
    </source>
</evidence>
<dbReference type="InterPro" id="IPR027417">
    <property type="entry name" value="P-loop_NTPase"/>
</dbReference>
<feature type="domain" description="AAA+ ATPase" evidence="2">
    <location>
        <begin position="213"/>
        <end position="396"/>
    </location>
</feature>
<dbReference type="EMBL" id="FQZM01000057">
    <property type="protein sequence ID" value="SHJ75822.1"/>
    <property type="molecule type" value="Genomic_DNA"/>
</dbReference>
<dbReference type="Pfam" id="PF13541">
    <property type="entry name" value="ChlI"/>
    <property type="match status" value="1"/>
</dbReference>
<dbReference type="InterPro" id="IPR003593">
    <property type="entry name" value="AAA+_ATPase"/>
</dbReference>
<dbReference type="SUPFAM" id="SSF54211">
    <property type="entry name" value="Ribosomal protein S5 domain 2-like"/>
    <property type="match status" value="1"/>
</dbReference>
<dbReference type="Proteomes" id="UP000184529">
    <property type="component" value="Unassembled WGS sequence"/>
</dbReference>
<dbReference type="PANTHER" id="PTHR32039">
    <property type="entry name" value="MAGNESIUM-CHELATASE SUBUNIT CHLI"/>
    <property type="match status" value="1"/>
</dbReference>
<dbReference type="Pfam" id="PF13335">
    <property type="entry name" value="Mg_chelatase_C"/>
    <property type="match status" value="1"/>
</dbReference>
<keyword evidence="4" id="KW-1185">Reference proteome</keyword>
<dbReference type="AlphaFoldDB" id="A0A1M6LXE5"/>
<accession>A0A1M6LXE5</accession>
<dbReference type="Pfam" id="PF01078">
    <property type="entry name" value="Mg_chelatase"/>
    <property type="match status" value="1"/>
</dbReference>
<dbReference type="OrthoDB" id="9813147at2"/>
<evidence type="ECO:0000313" key="3">
    <source>
        <dbReference type="EMBL" id="SHJ75822.1"/>
    </source>
</evidence>
<evidence type="ECO:0000256" key="1">
    <source>
        <dbReference type="ARBA" id="ARBA00006354"/>
    </source>
</evidence>
<dbReference type="CDD" id="cd00009">
    <property type="entry name" value="AAA"/>
    <property type="match status" value="1"/>
</dbReference>
<dbReference type="InterPro" id="IPR020568">
    <property type="entry name" value="Ribosomal_Su5_D2-typ_SF"/>
</dbReference>
<protein>
    <submittedName>
        <fullName evidence="3">Magnesium chelatase family protein</fullName>
    </submittedName>
</protein>
<dbReference type="RefSeq" id="WP_072871196.1">
    <property type="nucleotide sequence ID" value="NZ_FQZM01000057.1"/>
</dbReference>
<dbReference type="SMART" id="SM00382">
    <property type="entry name" value="AAA"/>
    <property type="match status" value="1"/>
</dbReference>
<dbReference type="Gene3D" id="3.30.230.10">
    <property type="match status" value="1"/>
</dbReference>
<organism evidence="3 4">
    <name type="scientific">Desulfofundulus thermosubterraneus DSM 16057</name>
    <dbReference type="NCBI Taxonomy" id="1121432"/>
    <lineage>
        <taxon>Bacteria</taxon>
        <taxon>Bacillati</taxon>
        <taxon>Bacillota</taxon>
        <taxon>Clostridia</taxon>
        <taxon>Eubacteriales</taxon>
        <taxon>Peptococcaceae</taxon>
        <taxon>Desulfofundulus</taxon>
    </lineage>
</organism>
<dbReference type="InterPro" id="IPR045006">
    <property type="entry name" value="CHLI-like"/>
</dbReference>
<dbReference type="STRING" id="1121432.SAMN02745219_03265"/>
<proteinExistence type="inferred from homology"/>
<sequence>MLAIVKSTALYGLNGQVVQVEVDVSNGLPSFDLVGLPDLACRESRDRVRAAMKNSGFEFPARRITVNLAPADLRKEGPLYDLPIAVGILAATGQLDQSAVDRYVFLGELSLNGQVRGVTGVLPNVLAAREQGLRAVVVPLDNAAEAALVKDVQVYPVQSLVQLTRFLLGEEEISPYKVDPVLLMNRVDENGADMADVRGQATVRRALEVAAAGGHNLLMVGPPGSGKTMLARRLPGILPDLTFDEALEITKIYSLAGLLKPGEPLVTRRPFRSPHHSASAVGLVGGGRHPRPGEISLAHHGVLFLDELPEFHRDVLEALRQPLEDGVVTISRVSGAVTYPASLMLVVAANPCPCGFLGDPVRECTCTPYQVQRYLGRISGPLLDRIDIHLEVPRVDYEDLARREPGEPSLEIKKRVEKARAIQRRRFGSSGITCNARMTPAQVRRYCSLTREARSLFSSVFRQLNLSARSHDRLLKVARTIADLDGSDVIEAAYLAEAVQYRSLEARYWPG</sequence>
<dbReference type="InterPro" id="IPR004482">
    <property type="entry name" value="Mg_chelat-rel"/>
</dbReference>
<reference evidence="4" key="1">
    <citation type="submission" date="2016-11" db="EMBL/GenBank/DDBJ databases">
        <authorList>
            <person name="Varghese N."/>
            <person name="Submissions S."/>
        </authorList>
    </citation>
    <scope>NUCLEOTIDE SEQUENCE [LARGE SCALE GENOMIC DNA]</scope>
    <source>
        <strain evidence="4">DSM 16057</strain>
    </source>
</reference>
<dbReference type="PANTHER" id="PTHR32039:SF7">
    <property type="entry name" value="COMPETENCE PROTEIN COMM"/>
    <property type="match status" value="1"/>
</dbReference>